<evidence type="ECO:0000256" key="1">
    <source>
        <dbReference type="SAM" id="Coils"/>
    </source>
</evidence>
<evidence type="ECO:0000313" key="4">
    <source>
        <dbReference type="Proteomes" id="UP000002072"/>
    </source>
</evidence>
<dbReference type="OrthoDB" id="95569at2"/>
<keyword evidence="4" id="KW-1185">Reference proteome</keyword>
<feature type="compositionally biased region" description="Polar residues" evidence="2">
    <location>
        <begin position="31"/>
        <end position="42"/>
    </location>
</feature>
<keyword evidence="1" id="KW-0175">Coiled coil</keyword>
<reference evidence="3 4" key="1">
    <citation type="journal article" date="2009" name="Stand. Genomic Sci.">
        <title>Complete genome sequence of Streptobacillus moniliformis type strain (9901T).</title>
        <authorList>
            <person name="Nolan M."/>
            <person name="Gronow S."/>
            <person name="Lapidus A."/>
            <person name="Ivanova N."/>
            <person name="Copeland A."/>
            <person name="Lucas S."/>
            <person name="Del Rio T.G."/>
            <person name="Chen F."/>
            <person name="Tice H."/>
            <person name="Pitluck S."/>
            <person name="Cheng J.F."/>
            <person name="Sims D."/>
            <person name="Meincke L."/>
            <person name="Bruce D."/>
            <person name="Goodwin L."/>
            <person name="Brettin T."/>
            <person name="Han C."/>
            <person name="Detter J.C."/>
            <person name="Ovchinikova G."/>
            <person name="Pati A."/>
            <person name="Mavromatis K."/>
            <person name="Mikhailova N."/>
            <person name="Chen A."/>
            <person name="Palaniappan K."/>
            <person name="Land M."/>
            <person name="Hauser L."/>
            <person name="Chang Y.J."/>
            <person name="Jeffries C.D."/>
            <person name="Rohde M."/>
            <person name="Sproer C."/>
            <person name="Goker M."/>
            <person name="Bristow J."/>
            <person name="Eisen J.A."/>
            <person name="Markowitz V."/>
            <person name="Hugenholtz P."/>
            <person name="Kyrpides N.C."/>
            <person name="Klenk H.P."/>
            <person name="Chain P."/>
        </authorList>
    </citation>
    <scope>NUCLEOTIDE SEQUENCE [LARGE SCALE GENOMIC DNA]</scope>
    <source>
        <strain evidence="4">ATCC 14647 / DSM 12112 / NCTC 10651 / 9901</strain>
    </source>
</reference>
<dbReference type="Proteomes" id="UP000002072">
    <property type="component" value="Chromosome"/>
</dbReference>
<evidence type="ECO:0000256" key="2">
    <source>
        <dbReference type="SAM" id="MobiDB-lite"/>
    </source>
</evidence>
<accession>D1AV71</accession>
<gene>
    <name evidence="3" type="ordered locus">Smon_1176</name>
</gene>
<dbReference type="HOGENOM" id="CLU_792065_0_0_0"/>
<name>D1AV71_STRM9</name>
<dbReference type="AlphaFoldDB" id="D1AV71"/>
<dbReference type="KEGG" id="smf:Smon_1176"/>
<protein>
    <submittedName>
        <fullName evidence="3">Uncharacterized protein</fullName>
    </submittedName>
</protein>
<feature type="compositionally biased region" description="Basic and acidic residues" evidence="2">
    <location>
        <begin position="43"/>
        <end position="54"/>
    </location>
</feature>
<dbReference type="STRING" id="519441.Smon_1176"/>
<dbReference type="GeneID" id="29674144"/>
<feature type="region of interest" description="Disordered" evidence="2">
    <location>
        <begin position="31"/>
        <end position="54"/>
    </location>
</feature>
<dbReference type="RefSeq" id="WP_012859178.1">
    <property type="nucleotide sequence ID" value="NC_013515.1"/>
</dbReference>
<evidence type="ECO:0000313" key="3">
    <source>
        <dbReference type="EMBL" id="ACZ01631.1"/>
    </source>
</evidence>
<organism evidence="3 4">
    <name type="scientific">Streptobacillus moniliformis (strain ATCC 14647 / DSM 12112 / NCTC 10651 / 9901)</name>
    <dbReference type="NCBI Taxonomy" id="519441"/>
    <lineage>
        <taxon>Bacteria</taxon>
        <taxon>Fusobacteriati</taxon>
        <taxon>Fusobacteriota</taxon>
        <taxon>Fusobacteriia</taxon>
        <taxon>Fusobacteriales</taxon>
        <taxon>Leptotrichiaceae</taxon>
        <taxon>Streptobacillus</taxon>
    </lineage>
</organism>
<proteinExistence type="predicted"/>
<dbReference type="EMBL" id="CP001779">
    <property type="protein sequence ID" value="ACZ01631.1"/>
    <property type="molecule type" value="Genomic_DNA"/>
</dbReference>
<feature type="coiled-coil region" evidence="1">
    <location>
        <begin position="269"/>
        <end position="339"/>
    </location>
</feature>
<sequence length="350" mass="38870">MKKIFGIIALIGTLSFSENLTSKVEIGSSDKNLNVSTSQDNKSNPKDEKKKEEAKRKEAIKNLDAVDKNIKDTGQLSKNFDFDKMFDDIDNYWEKISDGTDNIFKNISIAGDVVTGITGIAGSFPGFGGISVIGTNIQAVLQKILAMKNRVDQLKQYKRYIDSVRSLGKSDVKNLTGVYNTLNSLSSIINEGVALTDMTKGFANDIKSADLSTGEGWELLLTGNKKVQEQNNNAYDKVAGEDYKLAIDTINRTKKKLQQINPKNEVQNLQQLNGQMNILIQVMEQLLNNQSASAATMIQAENKRLEEEIAAKEIKKAEVERLREEIKEANRLVKEIKLGTRFVGSVNGNR</sequence>